<dbReference type="PANTHER" id="PTHR16308">
    <property type="entry name" value="UBIQUITIN ASSOCIATED PROTEIN 2-LIKE/LINGERER"/>
    <property type="match status" value="1"/>
</dbReference>
<evidence type="ECO:0000256" key="15">
    <source>
        <dbReference type="ARBA" id="ARBA00023242"/>
    </source>
</evidence>
<feature type="region of interest" description="Disordered" evidence="16">
    <location>
        <begin position="334"/>
        <end position="355"/>
    </location>
</feature>
<gene>
    <name evidence="18" type="ORF">EPUL_003776</name>
</gene>
<keyword evidence="10" id="KW-0833">Ubl conjugation pathway</keyword>
<keyword evidence="7" id="KW-0963">Cytoplasm</keyword>
<feature type="region of interest" description="Disordered" evidence="16">
    <location>
        <begin position="581"/>
        <end position="676"/>
    </location>
</feature>
<dbReference type="GO" id="GO:0003677">
    <property type="term" value="F:DNA binding"/>
    <property type="evidence" value="ECO:0007669"/>
    <property type="project" value="UniProtKB-KW"/>
</dbReference>
<dbReference type="GO" id="GO:0005737">
    <property type="term" value="C:cytoplasm"/>
    <property type="evidence" value="ECO:0007669"/>
    <property type="project" value="UniProtKB-SubCell"/>
</dbReference>
<evidence type="ECO:0000256" key="11">
    <source>
        <dbReference type="ARBA" id="ARBA00022843"/>
    </source>
</evidence>
<sequence>MSEVQTRPFAPRGRGSGRGGRGGSSGGRSSRANGINGKKSEKIPAKTDEEGEVGQLKKLYSSQVTIIKEMFPDWTDEDIVFALRETDGNLELTVERITDGTISQWGEVSKAKKDRLRTKVKETPLNSTSEAISQNKSSRGGRSGFDSGRGGRGRGTDRGRGGKSRGASVANTASARWTNSSFSIPGDEWKKSIDDTSAISNSADDWDISGVKDTSVTVKVPATIVADGVQKSWATLFATTPSLKKTTTPQLERPVEMTKVDEVNKTPPIEPSEPYSQPILEETALVMPIESTSVEIVEADGLPQSNTLTEENVGHLPDTSTPVQTATVASTVASSWDQRGGADSSSPYNTLQHNEQQEVRTAMGFQNPNTKGNSSGRPLNYQRRVFDQEEAVRMPGNREVDRAAVQFGAFNLKDSTEEDVDGGREEAETRAQPPQHSPVAPRASLPPVHQQSIPVSDSVPTPKPSVGLPAASLPSTVTGLTSPAPLSSTSIGIQQTPQVNGQFSQYGRFAQGGVPDKSYDTFNQQTQSAQNSFDGYPEQQTQTQQQATHSGTFSSAPSDYSSYYTADPQQRNIYNSYYQQQFGSQHQSAQATQIQDGPASHHRSYNGYSGPPGESPQFQQSASHQPQSRYVAASDGHNSGHTTPNPISQAPQPGASNQASQPQAGQQPQVPGTYQYGHPYYSSPYYSAYMNQYPSYGTGNYPGGPYAAKTGIHQHYQGYNISPGPPYEHSVSPGSAAFGVSSIHSRDSAIGFLSESRTGSAQSVQTPQTIGGSTAFSTGHDGFSRGYSYQGQGQPHYGGQQAVQQNGDDVKPFNDSKTSSGPNPSMQGGRPGSATNTAPGNSALPPQSQQAGYGSYPAHLQQPGHNLHGSHSASQYGALGSTGLQHQATGQGHQGTQYGAYQGFGGGNYYSNSQQRGGWGGNYGH</sequence>
<dbReference type="InterPro" id="IPR009060">
    <property type="entry name" value="UBA-like_sf"/>
</dbReference>
<keyword evidence="6" id="KW-0158">Chromosome</keyword>
<dbReference type="STRING" id="225359.A0A2S4PP71"/>
<organism evidence="18 19">
    <name type="scientific">Erysiphe pulchra</name>
    <dbReference type="NCBI Taxonomy" id="225359"/>
    <lineage>
        <taxon>Eukaryota</taxon>
        <taxon>Fungi</taxon>
        <taxon>Dikarya</taxon>
        <taxon>Ascomycota</taxon>
        <taxon>Pezizomycotina</taxon>
        <taxon>Leotiomycetes</taxon>
        <taxon>Erysiphales</taxon>
        <taxon>Erysiphaceae</taxon>
        <taxon>Erysiphe</taxon>
    </lineage>
</organism>
<name>A0A2S4PP71_9PEZI</name>
<evidence type="ECO:0000256" key="8">
    <source>
        <dbReference type="ARBA" id="ARBA00022553"/>
    </source>
</evidence>
<comment type="similarity">
    <text evidence="4">Belongs to the DEF1 family.</text>
</comment>
<dbReference type="GO" id="GO:0006281">
    <property type="term" value="P:DNA repair"/>
    <property type="evidence" value="ECO:0007669"/>
    <property type="project" value="UniProtKB-KW"/>
</dbReference>
<dbReference type="PANTHER" id="PTHR16308:SF13">
    <property type="entry name" value="PROTEIN LINGERER"/>
    <property type="match status" value="1"/>
</dbReference>
<evidence type="ECO:0000256" key="16">
    <source>
        <dbReference type="SAM" id="MobiDB-lite"/>
    </source>
</evidence>
<dbReference type="CDD" id="cd14368">
    <property type="entry name" value="CUE_DEF1_like"/>
    <property type="match status" value="1"/>
</dbReference>
<dbReference type="Proteomes" id="UP000237438">
    <property type="component" value="Unassembled WGS sequence"/>
</dbReference>
<dbReference type="OrthoDB" id="5396806at2759"/>
<evidence type="ECO:0000313" key="18">
    <source>
        <dbReference type="EMBL" id="POS83825.1"/>
    </source>
</evidence>
<dbReference type="Pfam" id="PF02845">
    <property type="entry name" value="CUE"/>
    <property type="match status" value="1"/>
</dbReference>
<feature type="compositionally biased region" description="Polar residues" evidence="16">
    <location>
        <begin position="616"/>
        <end position="628"/>
    </location>
</feature>
<feature type="compositionally biased region" description="Polar residues" evidence="16">
    <location>
        <begin position="636"/>
        <end position="647"/>
    </location>
</feature>
<keyword evidence="14" id="KW-0234">DNA repair</keyword>
<dbReference type="GO" id="GO:0005634">
    <property type="term" value="C:nucleus"/>
    <property type="evidence" value="ECO:0007669"/>
    <property type="project" value="UniProtKB-SubCell"/>
</dbReference>
<feature type="compositionally biased region" description="Polar residues" evidence="16">
    <location>
        <begin position="334"/>
        <end position="354"/>
    </location>
</feature>
<feature type="compositionally biased region" description="Polar residues" evidence="16">
    <location>
        <begin position="124"/>
        <end position="136"/>
    </location>
</feature>
<feature type="compositionally biased region" description="Basic and acidic residues" evidence="16">
    <location>
        <begin position="38"/>
        <end position="48"/>
    </location>
</feature>
<reference evidence="18 19" key="1">
    <citation type="submission" date="2017-10" db="EMBL/GenBank/DDBJ databases">
        <title>Development of genomic resources for the powdery mildew, Erysiphe pulchra.</title>
        <authorList>
            <person name="Wadl P.A."/>
            <person name="Mack B.M."/>
            <person name="Moore G."/>
            <person name="Beltz S.B."/>
        </authorList>
    </citation>
    <scope>NUCLEOTIDE SEQUENCE [LARGE SCALE GENOMIC DNA]</scope>
    <source>
        <strain evidence="18">Cflorida</strain>
    </source>
</reference>
<feature type="compositionally biased region" description="Polar residues" evidence="16">
    <location>
        <begin position="520"/>
        <end position="533"/>
    </location>
</feature>
<comment type="caution">
    <text evidence="18">The sequence shown here is derived from an EMBL/GenBank/DDBJ whole genome shotgun (WGS) entry which is preliminary data.</text>
</comment>
<feature type="compositionally biased region" description="Gly residues" evidence="16">
    <location>
        <begin position="141"/>
        <end position="150"/>
    </location>
</feature>
<keyword evidence="8" id="KW-0597">Phosphoprotein</keyword>
<feature type="region of interest" description="Disordered" evidence="16">
    <location>
        <begin position="411"/>
        <end position="471"/>
    </location>
</feature>
<keyword evidence="9" id="KW-0227">DNA damage</keyword>
<dbReference type="InterPro" id="IPR051833">
    <property type="entry name" value="TC-DDR_regulator"/>
</dbReference>
<feature type="compositionally biased region" description="Polar residues" evidence="16">
    <location>
        <begin position="833"/>
        <end position="852"/>
    </location>
</feature>
<evidence type="ECO:0000256" key="10">
    <source>
        <dbReference type="ARBA" id="ARBA00022786"/>
    </source>
</evidence>
<feature type="compositionally biased region" description="Polar residues" evidence="16">
    <location>
        <begin position="364"/>
        <end position="377"/>
    </location>
</feature>
<evidence type="ECO:0000256" key="12">
    <source>
        <dbReference type="ARBA" id="ARBA00022895"/>
    </source>
</evidence>
<keyword evidence="13" id="KW-0238">DNA-binding</keyword>
<feature type="region of interest" description="Disordered" evidence="16">
    <location>
        <begin position="1"/>
        <end position="51"/>
    </location>
</feature>
<protein>
    <recommendedName>
        <fullName evidence="5">RNA polymerase II degradation factor 1</fullName>
    </recommendedName>
</protein>
<keyword evidence="15" id="KW-0539">Nucleus</keyword>
<evidence type="ECO:0000256" key="13">
    <source>
        <dbReference type="ARBA" id="ARBA00023125"/>
    </source>
</evidence>
<feature type="region of interest" description="Disordered" evidence="16">
    <location>
        <begin position="509"/>
        <end position="564"/>
    </location>
</feature>
<evidence type="ECO:0000256" key="5">
    <source>
        <dbReference type="ARBA" id="ARBA00020536"/>
    </source>
</evidence>
<evidence type="ECO:0000256" key="4">
    <source>
        <dbReference type="ARBA" id="ARBA00005491"/>
    </source>
</evidence>
<feature type="compositionally biased region" description="Low complexity" evidence="16">
    <location>
        <begin position="648"/>
        <end position="676"/>
    </location>
</feature>
<feature type="region of interest" description="Disordered" evidence="16">
    <location>
        <begin position="107"/>
        <end position="173"/>
    </location>
</feature>
<feature type="domain" description="CUE" evidence="17">
    <location>
        <begin position="59"/>
        <end position="102"/>
    </location>
</feature>
<proteinExistence type="inferred from homology"/>
<feature type="compositionally biased region" description="Polar residues" evidence="16">
    <location>
        <begin position="756"/>
        <end position="777"/>
    </location>
</feature>
<feature type="compositionally biased region" description="Low complexity" evidence="16">
    <location>
        <begin position="581"/>
        <end position="591"/>
    </location>
</feature>
<feature type="region of interest" description="Disordered" evidence="16">
    <location>
        <begin position="756"/>
        <end position="878"/>
    </location>
</feature>
<dbReference type="InterPro" id="IPR041803">
    <property type="entry name" value="DEF1_CUE"/>
</dbReference>
<dbReference type="EMBL" id="PEDP01001325">
    <property type="protein sequence ID" value="POS83825.1"/>
    <property type="molecule type" value="Genomic_DNA"/>
</dbReference>
<dbReference type="InterPro" id="IPR003892">
    <property type="entry name" value="CUE"/>
</dbReference>
<evidence type="ECO:0000256" key="7">
    <source>
        <dbReference type="ARBA" id="ARBA00022490"/>
    </source>
</evidence>
<keyword evidence="19" id="KW-1185">Reference proteome</keyword>
<evidence type="ECO:0000256" key="6">
    <source>
        <dbReference type="ARBA" id="ARBA00022454"/>
    </source>
</evidence>
<comment type="subcellular location">
    <subcellularLocation>
        <location evidence="3">Chromosome</location>
        <location evidence="3">Telomere</location>
    </subcellularLocation>
    <subcellularLocation>
        <location evidence="2">Cytoplasm</location>
    </subcellularLocation>
    <subcellularLocation>
        <location evidence="1">Nucleus</location>
    </subcellularLocation>
</comment>
<dbReference type="AlphaFoldDB" id="A0A2S4PP71"/>
<keyword evidence="11" id="KW-0832">Ubl conjugation</keyword>
<dbReference type="GO" id="GO:0000781">
    <property type="term" value="C:chromosome, telomeric region"/>
    <property type="evidence" value="ECO:0007669"/>
    <property type="project" value="UniProtKB-SubCell"/>
</dbReference>
<evidence type="ECO:0000313" key="19">
    <source>
        <dbReference type="Proteomes" id="UP000237438"/>
    </source>
</evidence>
<feature type="region of interest" description="Disordered" evidence="16">
    <location>
        <begin position="362"/>
        <end position="381"/>
    </location>
</feature>
<feature type="compositionally biased region" description="Polar residues" evidence="16">
    <location>
        <begin position="547"/>
        <end position="564"/>
    </location>
</feature>
<evidence type="ECO:0000256" key="9">
    <source>
        <dbReference type="ARBA" id="ARBA00022763"/>
    </source>
</evidence>
<feature type="compositionally biased region" description="Polar residues" evidence="16">
    <location>
        <begin position="815"/>
        <end position="826"/>
    </location>
</feature>
<dbReference type="PROSITE" id="PS51140">
    <property type="entry name" value="CUE"/>
    <property type="match status" value="1"/>
</dbReference>
<dbReference type="SUPFAM" id="SSF46934">
    <property type="entry name" value="UBA-like"/>
    <property type="match status" value="1"/>
</dbReference>
<keyword evidence="12" id="KW-0779">Telomere</keyword>
<dbReference type="GO" id="GO:0043130">
    <property type="term" value="F:ubiquitin binding"/>
    <property type="evidence" value="ECO:0007669"/>
    <property type="project" value="InterPro"/>
</dbReference>
<evidence type="ECO:0000256" key="1">
    <source>
        <dbReference type="ARBA" id="ARBA00004123"/>
    </source>
</evidence>
<evidence type="ECO:0000256" key="3">
    <source>
        <dbReference type="ARBA" id="ARBA00004574"/>
    </source>
</evidence>
<feature type="compositionally biased region" description="Gly residues" evidence="16">
    <location>
        <begin position="14"/>
        <end position="26"/>
    </location>
</feature>
<feature type="compositionally biased region" description="Polar residues" evidence="16">
    <location>
        <begin position="449"/>
        <end position="459"/>
    </location>
</feature>
<evidence type="ECO:0000256" key="2">
    <source>
        <dbReference type="ARBA" id="ARBA00004496"/>
    </source>
</evidence>
<evidence type="ECO:0000256" key="14">
    <source>
        <dbReference type="ARBA" id="ARBA00023204"/>
    </source>
</evidence>
<dbReference type="Gene3D" id="1.10.8.10">
    <property type="entry name" value="DNA helicase RuvA subunit, C-terminal domain"/>
    <property type="match status" value="1"/>
</dbReference>
<feature type="compositionally biased region" description="Low complexity" evidence="16">
    <location>
        <begin position="786"/>
        <end position="801"/>
    </location>
</feature>
<accession>A0A2S4PP71</accession>
<evidence type="ECO:0000259" key="17">
    <source>
        <dbReference type="PROSITE" id="PS51140"/>
    </source>
</evidence>